<dbReference type="STRING" id="299467.A0A443S1U4"/>
<evidence type="ECO:0000313" key="3">
    <source>
        <dbReference type="Proteomes" id="UP000288716"/>
    </source>
</evidence>
<name>A0A443S1U4_9ACAR</name>
<proteinExistence type="predicted"/>
<dbReference type="VEuPathDB" id="VectorBase:LDEU010597"/>
<evidence type="ECO:0000256" key="1">
    <source>
        <dbReference type="SAM" id="Phobius"/>
    </source>
</evidence>
<accession>A0A443S1U4</accession>
<dbReference type="AlphaFoldDB" id="A0A443S1U4"/>
<keyword evidence="1" id="KW-1133">Transmembrane helix</keyword>
<protein>
    <submittedName>
        <fullName evidence="2">Sodium-coupled monocarboxylate transporter 1-like protein 2</fullName>
    </submittedName>
</protein>
<dbReference type="Proteomes" id="UP000288716">
    <property type="component" value="Unassembled WGS sequence"/>
</dbReference>
<organism evidence="2 3">
    <name type="scientific">Leptotrombidium deliense</name>
    <dbReference type="NCBI Taxonomy" id="299467"/>
    <lineage>
        <taxon>Eukaryota</taxon>
        <taxon>Metazoa</taxon>
        <taxon>Ecdysozoa</taxon>
        <taxon>Arthropoda</taxon>
        <taxon>Chelicerata</taxon>
        <taxon>Arachnida</taxon>
        <taxon>Acari</taxon>
        <taxon>Acariformes</taxon>
        <taxon>Trombidiformes</taxon>
        <taxon>Prostigmata</taxon>
        <taxon>Anystina</taxon>
        <taxon>Parasitengona</taxon>
        <taxon>Trombiculoidea</taxon>
        <taxon>Trombiculidae</taxon>
        <taxon>Leptotrombidium</taxon>
    </lineage>
</organism>
<keyword evidence="1" id="KW-0472">Membrane</keyword>
<sequence length="115" mass="12940">MNKAPMRTLMSSNEECLNLNSTIFVAFKNLTNNHIPPYLPEGWNKLFHISYFFIPLIGFLTTIFVAIFISLITGGNKAKNINPILFNGLVRKFTQKNSNQKISGKVELGNVNYGS</sequence>
<gene>
    <name evidence="2" type="ORF">B4U80_07579</name>
</gene>
<keyword evidence="1" id="KW-0812">Transmembrane</keyword>
<keyword evidence="3" id="KW-1185">Reference proteome</keyword>
<reference evidence="2 3" key="1">
    <citation type="journal article" date="2018" name="Gigascience">
        <title>Genomes of trombidid mites reveal novel predicted allergens and laterally-transferred genes associated with secondary metabolism.</title>
        <authorList>
            <person name="Dong X."/>
            <person name="Chaisiri K."/>
            <person name="Xia D."/>
            <person name="Armstrong S.D."/>
            <person name="Fang Y."/>
            <person name="Donnelly M.J."/>
            <person name="Kadowaki T."/>
            <person name="McGarry J.W."/>
            <person name="Darby A.C."/>
            <person name="Makepeace B.L."/>
        </authorList>
    </citation>
    <scope>NUCLEOTIDE SEQUENCE [LARGE SCALE GENOMIC DNA]</scope>
    <source>
        <strain evidence="2">UoL-UT</strain>
    </source>
</reference>
<comment type="caution">
    <text evidence="2">The sequence shown here is derived from an EMBL/GenBank/DDBJ whole genome shotgun (WGS) entry which is preliminary data.</text>
</comment>
<dbReference type="OrthoDB" id="6500544at2759"/>
<feature type="transmembrane region" description="Helical" evidence="1">
    <location>
        <begin position="49"/>
        <end position="72"/>
    </location>
</feature>
<evidence type="ECO:0000313" key="2">
    <source>
        <dbReference type="EMBL" id="RWS21443.1"/>
    </source>
</evidence>
<dbReference type="EMBL" id="NCKV01012196">
    <property type="protein sequence ID" value="RWS21443.1"/>
    <property type="molecule type" value="Genomic_DNA"/>
</dbReference>